<dbReference type="EC" id="3.4.11.18" evidence="6 7"/>
<evidence type="ECO:0000313" key="9">
    <source>
        <dbReference type="EMBL" id="KWW17306.1"/>
    </source>
</evidence>
<keyword evidence="4 6" id="KW-0479">Metal-binding</keyword>
<feature type="binding site" evidence="6">
    <location>
        <position position="232"/>
    </location>
    <ligand>
        <name>a divalent metal cation</name>
        <dbReference type="ChEBI" id="CHEBI:60240"/>
        <label>1</label>
    </ligand>
</feature>
<evidence type="ECO:0000256" key="5">
    <source>
        <dbReference type="ARBA" id="ARBA00022801"/>
    </source>
</evidence>
<dbReference type="EMBL" id="LNNH01000028">
    <property type="protein sequence ID" value="KWW17306.1"/>
    <property type="molecule type" value="Genomic_DNA"/>
</dbReference>
<sequence>MITIKSDREIQLMHEAGKLLAATHREIAKMIKPGITTWEIEEFVDKYLAEHGATPEQKGYNGYKYATCASVNDVICHGFPQKKALKEGDIVTIDMVVNLNGGLADSAWTYAVGEVSEEAQRLMDVTKNALYRGMEVARAGNRLGDIGHAIQSYAEGEKFSVVRDFTGHGIGKTMHEDPTVLHYGKPGKGARLKEGMVITIEPMLNAGTWHMKMDQDGWTARTADGKLSAQYEHTLVITKDEPIILTEQ</sequence>
<dbReference type="GO" id="GO:0070006">
    <property type="term" value="F:metalloaminopeptidase activity"/>
    <property type="evidence" value="ECO:0007669"/>
    <property type="project" value="UniProtKB-UniRule"/>
</dbReference>
<comment type="subunit">
    <text evidence="6">Monomer.</text>
</comment>
<reference evidence="9 10" key="1">
    <citation type="submission" date="2015-11" db="EMBL/GenBank/DDBJ databases">
        <title>Genome Sequence of Bacillus simplex strain VanAntwerpen2.</title>
        <authorList>
            <person name="Couger M.B."/>
        </authorList>
    </citation>
    <scope>NUCLEOTIDE SEQUENCE [LARGE SCALE GENOMIC DNA]</scope>
    <source>
        <strain evidence="9 10">VanAntwerpen02</strain>
    </source>
</reference>
<feature type="binding site" evidence="6">
    <location>
        <position position="201"/>
    </location>
    <ligand>
        <name>a divalent metal cation</name>
        <dbReference type="ChEBI" id="CHEBI:60240"/>
        <label>2</label>
        <note>catalytic</note>
    </ligand>
</feature>
<dbReference type="AlphaFoldDB" id="A0A109MWG1"/>
<dbReference type="InterPro" id="IPR000994">
    <property type="entry name" value="Pept_M24"/>
</dbReference>
<dbReference type="NCBIfam" id="TIGR00500">
    <property type="entry name" value="met_pdase_I"/>
    <property type="match status" value="1"/>
</dbReference>
<dbReference type="GO" id="GO:0005829">
    <property type="term" value="C:cytosol"/>
    <property type="evidence" value="ECO:0007669"/>
    <property type="project" value="TreeGrafter"/>
</dbReference>
<dbReference type="CDD" id="cd01086">
    <property type="entry name" value="MetAP1"/>
    <property type="match status" value="1"/>
</dbReference>
<evidence type="ECO:0000313" key="10">
    <source>
        <dbReference type="Proteomes" id="UP000064189"/>
    </source>
</evidence>
<dbReference type="PROSITE" id="PS00680">
    <property type="entry name" value="MAP_1"/>
    <property type="match status" value="1"/>
</dbReference>
<feature type="binding site" evidence="6">
    <location>
        <position position="105"/>
    </location>
    <ligand>
        <name>a divalent metal cation</name>
        <dbReference type="ChEBI" id="CHEBI:60240"/>
        <label>1</label>
    </ligand>
</feature>
<dbReference type="GO" id="GO:0006508">
    <property type="term" value="P:proteolysis"/>
    <property type="evidence" value="ECO:0007669"/>
    <property type="project" value="UniProtKB-KW"/>
</dbReference>
<evidence type="ECO:0000256" key="7">
    <source>
        <dbReference type="RuleBase" id="RU003653"/>
    </source>
</evidence>
<dbReference type="PANTHER" id="PTHR43330:SF17">
    <property type="entry name" value="METHIONINE AMINOPEPTIDASE"/>
    <property type="match status" value="1"/>
</dbReference>
<comment type="similarity">
    <text evidence="6">Belongs to the peptidase M24A family. Methionine aminopeptidase type 1 subfamily.</text>
</comment>
<keyword evidence="3 6" id="KW-0645">Protease</keyword>
<dbReference type="GO" id="GO:0046872">
    <property type="term" value="F:metal ion binding"/>
    <property type="evidence" value="ECO:0007669"/>
    <property type="project" value="UniProtKB-UniRule"/>
</dbReference>
<feature type="domain" description="Peptidase M24" evidence="8">
    <location>
        <begin position="12"/>
        <end position="239"/>
    </location>
</feature>
<dbReference type="PRINTS" id="PR00599">
    <property type="entry name" value="MAPEPTIDASE"/>
</dbReference>
<dbReference type="GO" id="GO:0004239">
    <property type="term" value="F:initiator methionyl aminopeptidase activity"/>
    <property type="evidence" value="ECO:0007669"/>
    <property type="project" value="UniProtKB-UniRule"/>
</dbReference>
<feature type="binding site" evidence="6">
    <location>
        <position position="105"/>
    </location>
    <ligand>
        <name>a divalent metal cation</name>
        <dbReference type="ChEBI" id="CHEBI:60240"/>
        <label>2</label>
        <note>catalytic</note>
    </ligand>
</feature>
<evidence type="ECO:0000259" key="8">
    <source>
        <dbReference type="Pfam" id="PF00557"/>
    </source>
</evidence>
<dbReference type="RefSeq" id="WP_061142853.1">
    <property type="nucleotide sequence ID" value="NZ_LNNH01000028.1"/>
</dbReference>
<dbReference type="InterPro" id="IPR001714">
    <property type="entry name" value="Pept_M24_MAP"/>
</dbReference>
<feature type="binding site" evidence="6">
    <location>
        <position position="94"/>
    </location>
    <ligand>
        <name>a divalent metal cation</name>
        <dbReference type="ChEBI" id="CHEBI:60240"/>
        <label>1</label>
    </ligand>
</feature>
<comment type="function">
    <text evidence="1 6">Removes the N-terminal methionine from nascent proteins. The N-terminal methionine is often cleaved when the second residue in the primary sequence is small and uncharged (Met-Ala-, Cys, Gly, Pro, Ser, Thr, or Val). Requires deformylation of the N(alpha)-formylated initiator methionine before it can be hydrolyzed.</text>
</comment>
<keyword evidence="2 6" id="KW-0031">Aminopeptidase</keyword>
<dbReference type="SUPFAM" id="SSF55920">
    <property type="entry name" value="Creatinase/aminopeptidase"/>
    <property type="match status" value="1"/>
</dbReference>
<feature type="binding site" evidence="6">
    <location>
        <position position="168"/>
    </location>
    <ligand>
        <name>a divalent metal cation</name>
        <dbReference type="ChEBI" id="CHEBI:60240"/>
        <label>2</label>
        <note>catalytic</note>
    </ligand>
</feature>
<dbReference type="Gene3D" id="3.90.230.10">
    <property type="entry name" value="Creatinase/methionine aminopeptidase superfamily"/>
    <property type="match status" value="1"/>
</dbReference>
<dbReference type="InterPro" id="IPR002467">
    <property type="entry name" value="Pept_M24A_MAP1"/>
</dbReference>
<feature type="binding site" evidence="6">
    <location>
        <position position="232"/>
    </location>
    <ligand>
        <name>a divalent metal cation</name>
        <dbReference type="ChEBI" id="CHEBI:60240"/>
        <label>2</label>
        <note>catalytic</note>
    </ligand>
</feature>
<evidence type="ECO:0000256" key="6">
    <source>
        <dbReference type="HAMAP-Rule" id="MF_01974"/>
    </source>
</evidence>
<evidence type="ECO:0000256" key="1">
    <source>
        <dbReference type="ARBA" id="ARBA00002521"/>
    </source>
</evidence>
<comment type="catalytic activity">
    <reaction evidence="6 7">
        <text>Release of N-terminal amino acids, preferentially methionine, from peptides and arylamides.</text>
        <dbReference type="EC" id="3.4.11.18"/>
    </reaction>
</comment>
<accession>A0A109MWG1</accession>
<dbReference type="InterPro" id="IPR036005">
    <property type="entry name" value="Creatinase/aminopeptidase-like"/>
</dbReference>
<dbReference type="HAMAP" id="MF_01974">
    <property type="entry name" value="MetAP_1"/>
    <property type="match status" value="1"/>
</dbReference>
<comment type="cofactor">
    <cofactor evidence="6">
        <name>Co(2+)</name>
        <dbReference type="ChEBI" id="CHEBI:48828"/>
    </cofactor>
    <cofactor evidence="6">
        <name>Zn(2+)</name>
        <dbReference type="ChEBI" id="CHEBI:29105"/>
    </cofactor>
    <cofactor evidence="6">
        <name>Mn(2+)</name>
        <dbReference type="ChEBI" id="CHEBI:29035"/>
    </cofactor>
    <cofactor evidence="6">
        <name>Fe(2+)</name>
        <dbReference type="ChEBI" id="CHEBI:29033"/>
    </cofactor>
    <text evidence="6">Binds 2 divalent metal cations per subunit. Has a high-affinity and a low affinity metal-binding site. The true nature of the physiological cofactor is under debate. The enzyme is active with cobalt, zinc, manganese or divalent iron ions. Most likely, methionine aminopeptidases function as mononuclear Fe(2+)-metalloproteases under physiological conditions, and the catalytically relevant metal-binding site has been assigned to the histidine-containing high-affinity site.</text>
</comment>
<feature type="binding site" evidence="6">
    <location>
        <position position="77"/>
    </location>
    <ligand>
        <name>substrate</name>
    </ligand>
</feature>
<evidence type="ECO:0000256" key="2">
    <source>
        <dbReference type="ARBA" id="ARBA00022438"/>
    </source>
</evidence>
<keyword evidence="5 6" id="KW-0378">Hydrolase</keyword>
<evidence type="ECO:0000256" key="4">
    <source>
        <dbReference type="ARBA" id="ARBA00022723"/>
    </source>
</evidence>
<evidence type="ECO:0000256" key="3">
    <source>
        <dbReference type="ARBA" id="ARBA00022670"/>
    </source>
</evidence>
<protein>
    <recommendedName>
        <fullName evidence="6 7">Methionine aminopeptidase</fullName>
        <shortName evidence="6">MAP</shortName>
        <shortName evidence="6">MetAP</shortName>
        <ecNumber evidence="6 7">3.4.11.18</ecNumber>
    </recommendedName>
    <alternativeName>
        <fullName evidence="6">Peptidase M</fullName>
    </alternativeName>
</protein>
<organism evidence="9 10">
    <name type="scientific">Peribacillus simplex</name>
    <dbReference type="NCBI Taxonomy" id="1478"/>
    <lineage>
        <taxon>Bacteria</taxon>
        <taxon>Bacillati</taxon>
        <taxon>Bacillota</taxon>
        <taxon>Bacilli</taxon>
        <taxon>Bacillales</taxon>
        <taxon>Bacillaceae</taxon>
        <taxon>Peribacillus</taxon>
    </lineage>
</organism>
<name>A0A109MWG1_9BACI</name>
<feature type="binding site" evidence="6">
    <location>
        <position position="175"/>
    </location>
    <ligand>
        <name>substrate</name>
    </ligand>
</feature>
<keyword evidence="10" id="KW-1185">Reference proteome</keyword>
<dbReference type="Proteomes" id="UP000064189">
    <property type="component" value="Unassembled WGS sequence"/>
</dbReference>
<proteinExistence type="inferred from homology"/>
<comment type="caution">
    <text evidence="9">The sequence shown here is derived from an EMBL/GenBank/DDBJ whole genome shotgun (WGS) entry which is preliminary data.</text>
</comment>
<gene>
    <name evidence="6" type="primary">map</name>
    <name evidence="9" type="ORF">AS888_22125</name>
</gene>
<dbReference type="PANTHER" id="PTHR43330">
    <property type="entry name" value="METHIONINE AMINOPEPTIDASE"/>
    <property type="match status" value="1"/>
</dbReference>
<dbReference type="Pfam" id="PF00557">
    <property type="entry name" value="Peptidase_M24"/>
    <property type="match status" value="1"/>
</dbReference>